<evidence type="ECO:0000256" key="1">
    <source>
        <dbReference type="SAM" id="Phobius"/>
    </source>
</evidence>
<gene>
    <name evidence="2" type="ORF">PKOR_08730</name>
</gene>
<feature type="transmembrane region" description="Helical" evidence="1">
    <location>
        <begin position="60"/>
        <end position="81"/>
    </location>
</feature>
<accession>A0A0E3UW93</accession>
<dbReference type="KEGG" id="pko:PKOR_08730"/>
<keyword evidence="1" id="KW-0472">Membrane</keyword>
<evidence type="ECO:0000313" key="3">
    <source>
        <dbReference type="Proteomes" id="UP000033109"/>
    </source>
</evidence>
<dbReference type="Proteomes" id="UP000033109">
    <property type="component" value="Chromosome"/>
</dbReference>
<evidence type="ECO:0008006" key="4">
    <source>
        <dbReference type="Google" id="ProtNLM"/>
    </source>
</evidence>
<dbReference type="STRING" id="400092.PKOR_08730"/>
<keyword evidence="1" id="KW-0812">Transmembrane</keyword>
<proteinExistence type="predicted"/>
<dbReference type="EMBL" id="CP009621">
    <property type="protein sequence ID" value="AKD03197.1"/>
    <property type="molecule type" value="Genomic_DNA"/>
</dbReference>
<organism evidence="2 3">
    <name type="scientific">Pontibacter korlensis</name>
    <dbReference type="NCBI Taxonomy" id="400092"/>
    <lineage>
        <taxon>Bacteria</taxon>
        <taxon>Pseudomonadati</taxon>
        <taxon>Bacteroidota</taxon>
        <taxon>Cytophagia</taxon>
        <taxon>Cytophagales</taxon>
        <taxon>Hymenobacteraceae</taxon>
        <taxon>Pontibacter</taxon>
    </lineage>
</organism>
<dbReference type="RefSeq" id="WP_046310217.1">
    <property type="nucleotide sequence ID" value="NZ_CBCSCY010000004.1"/>
</dbReference>
<sequence length="213" mass="24484">MKDRLEKFVQDNREEFDVFEPRQELWQQICHELPNNTPEKETKVIKFNFGDRASFSADFFFMRVAAAIILLLGCGLTIFLMKQQTPDTANTLAANTTLPSVSAIAPELPEVEAYYVSQIEAKKSELSDYDLKVLGLDEQQVIDKELARLDSSYNQLKKQLYTSPNTDEIVGSLIQNLQIRIKVLNRQLEVLQNLEKMKQEPIQEPQKDETTNV</sequence>
<dbReference type="AlphaFoldDB" id="A0A0E3UW93"/>
<evidence type="ECO:0000313" key="2">
    <source>
        <dbReference type="EMBL" id="AKD03197.1"/>
    </source>
</evidence>
<dbReference type="HOGENOM" id="CLU_114925_0_0_10"/>
<dbReference type="PATRIC" id="fig|400092.3.peg.1918"/>
<name>A0A0E3UW93_9BACT</name>
<keyword evidence="3" id="KW-1185">Reference proteome</keyword>
<dbReference type="OrthoDB" id="1120747at2"/>
<reference evidence="2 3" key="1">
    <citation type="journal article" date="2015" name="Sci. Rep.">
        <title>Unraveling adaptation of Pontibacter korlensis to radiation and infertility in desert through complete genome and comparative transcriptomic analysis.</title>
        <authorList>
            <person name="Dai J."/>
            <person name="Dai W."/>
            <person name="Qiu C."/>
            <person name="Yang Z."/>
            <person name="Zhang Y."/>
            <person name="Zhou M."/>
            <person name="Zhang L."/>
            <person name="Fang C."/>
            <person name="Gao Q."/>
            <person name="Yang Q."/>
            <person name="Li X."/>
            <person name="Wang Z."/>
            <person name="Wang Z."/>
            <person name="Jia Z."/>
            <person name="Chen X."/>
        </authorList>
    </citation>
    <scope>NUCLEOTIDE SEQUENCE [LARGE SCALE GENOMIC DNA]</scope>
    <source>
        <strain evidence="2 3">X14-1T</strain>
    </source>
</reference>
<protein>
    <recommendedName>
        <fullName evidence="4">Anti-sigma factor</fullName>
    </recommendedName>
</protein>
<keyword evidence="1" id="KW-1133">Transmembrane helix</keyword>